<dbReference type="GO" id="GO:0016787">
    <property type="term" value="F:hydrolase activity"/>
    <property type="evidence" value="ECO:0007669"/>
    <property type="project" value="UniProtKB-KW"/>
</dbReference>
<evidence type="ECO:0000259" key="1">
    <source>
        <dbReference type="Pfam" id="PF12697"/>
    </source>
</evidence>
<evidence type="ECO:0000313" key="3">
    <source>
        <dbReference type="Proteomes" id="UP000276905"/>
    </source>
</evidence>
<dbReference type="Pfam" id="PF12697">
    <property type="entry name" value="Abhydrolase_6"/>
    <property type="match status" value="1"/>
</dbReference>
<comment type="caution">
    <text evidence="2">The sequence shown here is derived from an EMBL/GenBank/DDBJ whole genome shotgun (WGS) entry which is preliminary data.</text>
</comment>
<sequence>MNETFLFNNKFPVTVKKFEAGKSTSENITFILLPAIGVPIKKYQNFIAELNSYGFNVVTADYPCCGENQPHIEKGKDYGYADLVKDFVPHLISSADTKNIILLGHSLGGHLATLYAIDKTIPVIGIATGNIHYKNWDGLGKLTILKAVGLFKVLTNLYGYLPGYKIGFGVKEAKTLIKDWCHTALTGNYSYYLNNDSLSEAKAYFINIKGDDFAPLQSTKKLAEMFNNYKLESIDLGENIKGNKHSSWLKDPQQIVKGIKTNIGELC</sequence>
<accession>A0A3R9QES6</accession>
<dbReference type="Gene3D" id="3.40.50.1820">
    <property type="entry name" value="alpha/beta hydrolase"/>
    <property type="match status" value="1"/>
</dbReference>
<dbReference type="AlphaFoldDB" id="A0A3R9QES6"/>
<dbReference type="InterPro" id="IPR029058">
    <property type="entry name" value="AB_hydrolase_fold"/>
</dbReference>
<dbReference type="EMBL" id="RFES01000004">
    <property type="protein sequence ID" value="RSO58121.1"/>
    <property type="molecule type" value="Genomic_DNA"/>
</dbReference>
<gene>
    <name evidence="2" type="ORF">EA756_07595</name>
</gene>
<evidence type="ECO:0000313" key="2">
    <source>
        <dbReference type="EMBL" id="RSO58121.1"/>
    </source>
</evidence>
<dbReference type="InterPro" id="IPR000073">
    <property type="entry name" value="AB_hydrolase_1"/>
</dbReference>
<dbReference type="SUPFAM" id="SSF53474">
    <property type="entry name" value="alpha/beta-Hydrolases"/>
    <property type="match status" value="1"/>
</dbReference>
<organism evidence="2 3">
    <name type="scientific">Acinetobacter lactucae</name>
    <dbReference type="NCBI Taxonomy" id="1785128"/>
    <lineage>
        <taxon>Bacteria</taxon>
        <taxon>Pseudomonadati</taxon>
        <taxon>Pseudomonadota</taxon>
        <taxon>Gammaproteobacteria</taxon>
        <taxon>Moraxellales</taxon>
        <taxon>Moraxellaceae</taxon>
        <taxon>Acinetobacter</taxon>
        <taxon>Acinetobacter calcoaceticus/baumannii complex</taxon>
    </lineage>
</organism>
<dbReference type="Proteomes" id="UP000276905">
    <property type="component" value="Unassembled WGS sequence"/>
</dbReference>
<reference evidence="2 3" key="1">
    <citation type="submission" date="2018-10" db="EMBL/GenBank/DDBJ databases">
        <title>GWAS and RNA-Seq identify cryptic mechanisms of antimicrobial resistance in Acinetobacter baumannii.</title>
        <authorList>
            <person name="Sahl J.W."/>
        </authorList>
    </citation>
    <scope>NUCLEOTIDE SEQUENCE [LARGE SCALE GENOMIC DNA]</scope>
    <source>
        <strain evidence="2 3">TG41018</strain>
    </source>
</reference>
<name>A0A3R9QES6_9GAMM</name>
<dbReference type="RefSeq" id="WP_125698734.1">
    <property type="nucleotide sequence ID" value="NZ_RFES01000004.1"/>
</dbReference>
<feature type="domain" description="AB hydrolase-1" evidence="1">
    <location>
        <begin position="46"/>
        <end position="126"/>
    </location>
</feature>
<proteinExistence type="predicted"/>
<keyword evidence="2" id="KW-0378">Hydrolase</keyword>
<protein>
    <submittedName>
        <fullName evidence="2">Alpha/beta fold hydrolase</fullName>
    </submittedName>
</protein>